<sequence length="621" mass="64616">LTGVRFEANAAAAGGGLDAVASDVRVDACAFEGNAAAGDGGALRVDASSTVVIDGGNATAPDVFDTSGATHVADPTIFDDGIWGPALRGCAAPFALLTVVVDTATATSGTCPSHWDYGGPSCDIVNVDCDVLETDYGFDCGGCGCNQFRFEANRFFEIASSGGFHVVGPETWISGQLVYIQQLCVPPGDYVLSAYDLHLRRGLDGAIISVRAGGVETALDGADFVNGTVASKPFVIEYTVPLDKLSGGELRSLLEANGFPGGSRRLARTDLADIARGAGLEGLTLRGRDAIDAKARELLSVVGRLDRVVAFRPGAKLGLELKQVGEWAVVMAAPAAVESKVRLGDVLAAVDGADVLLEPYDDMFRRVVAATRSPVPFTLTFRRAPFHRGWLFKRARAKPGRRSLFSGASGWKKRYFVLAYGVLAYYDAPPLDPRKAPRGFFSLESSEDHACHLAAATPEEMGTRAPRCAGLVIRKGDDALALKGPDLHNWAALLSVALAHANGGSDLLRDEETARQAVARQDRIAREDARVASVRRRAERKAGLVAVRAARAGGDDADPPADLGALAADLAGAGLGAPAAARRGPAAAAAPPPAPPPSRAATGDGASDLEFGDNVQALLAP</sequence>
<dbReference type="InParanoid" id="F0YPT5"/>
<dbReference type="OrthoDB" id="185175at2759"/>
<dbReference type="SUPFAM" id="SSF50729">
    <property type="entry name" value="PH domain-like"/>
    <property type="match status" value="1"/>
</dbReference>
<protein>
    <submittedName>
        <fullName evidence="3">Expressed protein</fullName>
    </submittedName>
</protein>
<evidence type="ECO:0000259" key="2">
    <source>
        <dbReference type="PROSITE" id="PS50003"/>
    </source>
</evidence>
<feature type="non-terminal residue" evidence="3">
    <location>
        <position position="1"/>
    </location>
</feature>
<gene>
    <name evidence="3" type="ORF">AURANDRAFT_68485</name>
</gene>
<dbReference type="InterPro" id="IPR011993">
    <property type="entry name" value="PH-like_dom_sf"/>
</dbReference>
<accession>F0YPT5</accession>
<dbReference type="EMBL" id="GL833272">
    <property type="protein sequence ID" value="EGB02874.1"/>
    <property type="molecule type" value="Genomic_DNA"/>
</dbReference>
<feature type="non-terminal residue" evidence="3">
    <location>
        <position position="621"/>
    </location>
</feature>
<dbReference type="Proteomes" id="UP000002729">
    <property type="component" value="Unassembled WGS sequence"/>
</dbReference>
<dbReference type="RefSeq" id="XP_009042427.1">
    <property type="nucleotide sequence ID" value="XM_009044179.1"/>
</dbReference>
<dbReference type="PROSITE" id="PS50003">
    <property type="entry name" value="PH_DOMAIN"/>
    <property type="match status" value="1"/>
</dbReference>
<evidence type="ECO:0000256" key="1">
    <source>
        <dbReference type="SAM" id="MobiDB-lite"/>
    </source>
</evidence>
<feature type="compositionally biased region" description="Low complexity" evidence="1">
    <location>
        <begin position="577"/>
        <end position="589"/>
    </location>
</feature>
<evidence type="ECO:0000313" key="3">
    <source>
        <dbReference type="EMBL" id="EGB02874.1"/>
    </source>
</evidence>
<proteinExistence type="predicted"/>
<reference evidence="3 4" key="1">
    <citation type="journal article" date="2011" name="Proc. Natl. Acad. Sci. U.S.A.">
        <title>Niche of harmful alga Aureococcus anophagefferens revealed through ecogenomics.</title>
        <authorList>
            <person name="Gobler C.J."/>
            <person name="Berry D.L."/>
            <person name="Dyhrman S.T."/>
            <person name="Wilhelm S.W."/>
            <person name="Salamov A."/>
            <person name="Lobanov A.V."/>
            <person name="Zhang Y."/>
            <person name="Collier J.L."/>
            <person name="Wurch L.L."/>
            <person name="Kustka A.B."/>
            <person name="Dill B.D."/>
            <person name="Shah M."/>
            <person name="VerBerkmoes N.C."/>
            <person name="Kuo A."/>
            <person name="Terry A."/>
            <person name="Pangilinan J."/>
            <person name="Lindquist E.A."/>
            <person name="Lucas S."/>
            <person name="Paulsen I.T."/>
            <person name="Hattenrath-Lehmann T.K."/>
            <person name="Talmage S.C."/>
            <person name="Walker E.A."/>
            <person name="Koch F."/>
            <person name="Burson A.M."/>
            <person name="Marcoval M.A."/>
            <person name="Tang Y.Z."/>
            <person name="Lecleir G.R."/>
            <person name="Coyne K.J."/>
            <person name="Berg G.M."/>
            <person name="Bertrand E.M."/>
            <person name="Saito M.A."/>
            <person name="Gladyshev V.N."/>
            <person name="Grigoriev I.V."/>
        </authorList>
    </citation>
    <scope>NUCLEOTIDE SEQUENCE [LARGE SCALE GENOMIC DNA]</scope>
    <source>
        <strain evidence="4">CCMP 1984</strain>
    </source>
</reference>
<name>F0YPT5_AURAN</name>
<dbReference type="InterPro" id="IPR001849">
    <property type="entry name" value="PH_domain"/>
</dbReference>
<dbReference type="Gene3D" id="2.30.29.30">
    <property type="entry name" value="Pleckstrin-homology domain (PH domain)/Phosphotyrosine-binding domain (PTB)"/>
    <property type="match status" value="1"/>
</dbReference>
<dbReference type="Pfam" id="PF00169">
    <property type="entry name" value="PH"/>
    <property type="match status" value="1"/>
</dbReference>
<dbReference type="CDD" id="cd00821">
    <property type="entry name" value="PH"/>
    <property type="match status" value="1"/>
</dbReference>
<dbReference type="GeneID" id="20226831"/>
<keyword evidence="4" id="KW-1185">Reference proteome</keyword>
<feature type="region of interest" description="Disordered" evidence="1">
    <location>
        <begin position="577"/>
        <end position="621"/>
    </location>
</feature>
<evidence type="ECO:0000313" key="4">
    <source>
        <dbReference type="Proteomes" id="UP000002729"/>
    </source>
</evidence>
<dbReference type="AlphaFoldDB" id="F0YPT5"/>
<feature type="domain" description="PH" evidence="2">
    <location>
        <begin position="384"/>
        <end position="445"/>
    </location>
</feature>
<organism evidence="4">
    <name type="scientific">Aureococcus anophagefferens</name>
    <name type="common">Harmful bloom alga</name>
    <dbReference type="NCBI Taxonomy" id="44056"/>
    <lineage>
        <taxon>Eukaryota</taxon>
        <taxon>Sar</taxon>
        <taxon>Stramenopiles</taxon>
        <taxon>Ochrophyta</taxon>
        <taxon>Pelagophyceae</taxon>
        <taxon>Pelagomonadales</taxon>
        <taxon>Pelagomonadaceae</taxon>
        <taxon>Aureococcus</taxon>
    </lineage>
</organism>
<dbReference type="SMART" id="SM00233">
    <property type="entry name" value="PH"/>
    <property type="match status" value="1"/>
</dbReference>
<dbReference type="KEGG" id="aaf:AURANDRAFT_68485"/>